<dbReference type="EMBL" id="JABXBU010000012">
    <property type="protein sequence ID" value="KAF8788454.1"/>
    <property type="molecule type" value="Genomic_DNA"/>
</dbReference>
<organism evidence="1 2">
    <name type="scientific">Argiope bruennichi</name>
    <name type="common">Wasp spider</name>
    <name type="synonym">Aranea bruennichi</name>
    <dbReference type="NCBI Taxonomy" id="94029"/>
    <lineage>
        <taxon>Eukaryota</taxon>
        <taxon>Metazoa</taxon>
        <taxon>Ecdysozoa</taxon>
        <taxon>Arthropoda</taxon>
        <taxon>Chelicerata</taxon>
        <taxon>Arachnida</taxon>
        <taxon>Araneae</taxon>
        <taxon>Araneomorphae</taxon>
        <taxon>Entelegynae</taxon>
        <taxon>Araneoidea</taxon>
        <taxon>Araneidae</taxon>
        <taxon>Argiope</taxon>
    </lineage>
</organism>
<comment type="caution">
    <text evidence="1">The sequence shown here is derived from an EMBL/GenBank/DDBJ whole genome shotgun (WGS) entry which is preliminary data.</text>
</comment>
<name>A0A8T0FB02_ARGBR</name>
<keyword evidence="2" id="KW-1185">Reference proteome</keyword>
<protein>
    <submittedName>
        <fullName evidence="1">Uncharacterized protein</fullName>
    </submittedName>
</protein>
<proteinExistence type="predicted"/>
<gene>
    <name evidence="1" type="ORF">HNY73_006498</name>
</gene>
<sequence length="117" mass="13016">MESTYFRTVSSSVFEFNVNYLAVKLIWPFTQYYQMNCLTSMAGSDDISSSPCQWQCPVTSKRTDSINTPASAHIQVSITTADDLINILGTSSFERYRMLPGGETQGSITGTTDKDFI</sequence>
<accession>A0A8T0FB02</accession>
<reference evidence="1" key="1">
    <citation type="journal article" date="2020" name="bioRxiv">
        <title>Chromosome-level reference genome of the European wasp spider Argiope bruennichi: a resource for studies on range expansion and evolutionary adaptation.</title>
        <authorList>
            <person name="Sheffer M.M."/>
            <person name="Hoppe A."/>
            <person name="Krehenwinkel H."/>
            <person name="Uhl G."/>
            <person name="Kuss A.W."/>
            <person name="Jensen L."/>
            <person name="Jensen C."/>
            <person name="Gillespie R.G."/>
            <person name="Hoff K.J."/>
            <person name="Prost S."/>
        </authorList>
    </citation>
    <scope>NUCLEOTIDE SEQUENCE</scope>
</reference>
<reference evidence="1" key="2">
    <citation type="submission" date="2020-06" db="EMBL/GenBank/DDBJ databases">
        <authorList>
            <person name="Sheffer M."/>
        </authorList>
    </citation>
    <scope>NUCLEOTIDE SEQUENCE</scope>
</reference>
<dbReference type="AlphaFoldDB" id="A0A8T0FB02"/>
<evidence type="ECO:0000313" key="2">
    <source>
        <dbReference type="Proteomes" id="UP000807504"/>
    </source>
</evidence>
<evidence type="ECO:0000313" key="1">
    <source>
        <dbReference type="EMBL" id="KAF8788454.1"/>
    </source>
</evidence>
<dbReference type="Proteomes" id="UP000807504">
    <property type="component" value="Unassembled WGS sequence"/>
</dbReference>